<organism evidence="3 4">
    <name type="scientific">Streptomyces lasalocidi</name>
    <name type="common">Streptomyces lasaliensis</name>
    <dbReference type="NCBI Taxonomy" id="324833"/>
    <lineage>
        <taxon>Bacteria</taxon>
        <taxon>Bacillati</taxon>
        <taxon>Actinomycetota</taxon>
        <taxon>Actinomycetes</taxon>
        <taxon>Kitasatosporales</taxon>
        <taxon>Streptomycetaceae</taxon>
        <taxon>Streptomyces</taxon>
    </lineage>
</organism>
<accession>A0A4V6XZE1</accession>
<dbReference type="SMART" id="SM00226">
    <property type="entry name" value="LMWPc"/>
    <property type="match status" value="1"/>
</dbReference>
<dbReference type="GO" id="GO:0046685">
    <property type="term" value="P:response to arsenic-containing substance"/>
    <property type="evidence" value="ECO:0007669"/>
    <property type="project" value="UniProtKB-KW"/>
</dbReference>
<evidence type="ECO:0000259" key="2">
    <source>
        <dbReference type="SMART" id="SM00226"/>
    </source>
</evidence>
<dbReference type="PANTHER" id="PTHR43428">
    <property type="entry name" value="ARSENATE REDUCTASE"/>
    <property type="match status" value="1"/>
</dbReference>
<dbReference type="Gene3D" id="3.40.50.2300">
    <property type="match status" value="1"/>
</dbReference>
<evidence type="ECO:0000256" key="1">
    <source>
        <dbReference type="ARBA" id="ARBA00022849"/>
    </source>
</evidence>
<dbReference type="PANTHER" id="PTHR43428:SF1">
    <property type="entry name" value="ARSENATE REDUCTASE"/>
    <property type="match status" value="1"/>
</dbReference>
<dbReference type="InterPro" id="IPR036196">
    <property type="entry name" value="Ptyr_pPase_sf"/>
</dbReference>
<reference evidence="3 4" key="1">
    <citation type="submission" date="2019-04" db="EMBL/GenBank/DDBJ databases">
        <title>Streptomyces lasaliensis sp. nov., an Actinomycete isolated from soil which produces the polyether antibiotic lasalocid.</title>
        <authorList>
            <person name="Erwin G."/>
            <person name="Haber C."/>
        </authorList>
    </citation>
    <scope>NUCLEOTIDE SEQUENCE [LARGE SCALE GENOMIC DNA]</scope>
    <source>
        <strain evidence="3 4">X-537</strain>
    </source>
</reference>
<dbReference type="Pfam" id="PF01451">
    <property type="entry name" value="LMWPc"/>
    <property type="match status" value="1"/>
</dbReference>
<dbReference type="InterPro" id="IPR023485">
    <property type="entry name" value="Ptyr_pPase"/>
</dbReference>
<dbReference type="CDD" id="cd16345">
    <property type="entry name" value="LMWP_ArsC"/>
    <property type="match status" value="1"/>
</dbReference>
<keyword evidence="4" id="KW-1185">Reference proteome</keyword>
<dbReference type="RefSeq" id="WP_137307904.1">
    <property type="nucleotide sequence ID" value="NZ_SZNQ01000001.1"/>
</dbReference>
<dbReference type="Proteomes" id="UP000305929">
    <property type="component" value="Unassembled WGS sequence"/>
</dbReference>
<comment type="caution">
    <text evidence="3">The sequence shown here is derived from an EMBL/GenBank/DDBJ whole genome shotgun (WGS) entry which is preliminary data.</text>
</comment>
<name>A0A4V6XZE1_STRLS</name>
<feature type="domain" description="Phosphotyrosine protein phosphatase I" evidence="2">
    <location>
        <begin position="7"/>
        <end position="132"/>
    </location>
</feature>
<dbReference type="SUPFAM" id="SSF52788">
    <property type="entry name" value="Phosphotyrosine protein phosphatases I"/>
    <property type="match status" value="1"/>
</dbReference>
<sequence length="137" mass="14351">MSDTTTPAVLFVCVHNAGRSQMAAAFLTHLAGDRVQVRSAGSAPADTVNPAVVEAMAEVGVDIAAEVPKVLTVEAVQASDVVITMGCGDTCPVFPGKRYLDWELPDPAGRGVEAVRPIRDEIEKRVRGLVDDIAPVG</sequence>
<evidence type="ECO:0000313" key="3">
    <source>
        <dbReference type="EMBL" id="TKT01903.1"/>
    </source>
</evidence>
<protein>
    <submittedName>
        <fullName evidence="3">Arsenate reductase ArsC</fullName>
    </submittedName>
</protein>
<dbReference type="OrthoDB" id="9799372at2"/>
<dbReference type="AlphaFoldDB" id="A0A4V6XZE1"/>
<proteinExistence type="predicted"/>
<evidence type="ECO:0000313" key="4">
    <source>
        <dbReference type="Proteomes" id="UP000305929"/>
    </source>
</evidence>
<gene>
    <name evidence="3" type="ORF">E4U91_18585</name>
</gene>
<keyword evidence="1" id="KW-0059">Arsenical resistance</keyword>
<dbReference type="EMBL" id="SZNQ01000001">
    <property type="protein sequence ID" value="TKT01903.1"/>
    <property type="molecule type" value="Genomic_DNA"/>
</dbReference>